<dbReference type="GO" id="GO:0005509">
    <property type="term" value="F:calcium ion binding"/>
    <property type="evidence" value="ECO:0007669"/>
    <property type="project" value="InterPro"/>
</dbReference>
<dbReference type="PANTHER" id="PTHR10199:SF100">
    <property type="entry name" value="THROMBOSPONDIN, ISOFORM A"/>
    <property type="match status" value="1"/>
</dbReference>
<protein>
    <submittedName>
        <fullName evidence="4">Thrombospondin type 3 repeat family protein</fullName>
    </submittedName>
</protein>
<feature type="region of interest" description="Disordered" evidence="3">
    <location>
        <begin position="176"/>
        <end position="237"/>
    </location>
</feature>
<dbReference type="InterPro" id="IPR017897">
    <property type="entry name" value="Thrombospondin_3_rpt"/>
</dbReference>
<dbReference type="OrthoDB" id="5379990at2"/>
<evidence type="ECO:0000313" key="4">
    <source>
        <dbReference type="EMBL" id="ABF88907.1"/>
    </source>
</evidence>
<dbReference type="GO" id="GO:0007155">
    <property type="term" value="P:cell adhesion"/>
    <property type="evidence" value="ECO:0007669"/>
    <property type="project" value="InterPro"/>
</dbReference>
<evidence type="ECO:0000256" key="1">
    <source>
        <dbReference type="ARBA" id="ARBA00022729"/>
    </source>
</evidence>
<evidence type="ECO:0000313" key="5">
    <source>
        <dbReference type="Proteomes" id="UP000002402"/>
    </source>
</evidence>
<gene>
    <name evidence="4" type="ordered locus">MXAN_1334</name>
</gene>
<dbReference type="STRING" id="246197.MXAN_1334"/>
<feature type="region of interest" description="Disordered" evidence="3">
    <location>
        <begin position="126"/>
        <end position="156"/>
    </location>
</feature>
<evidence type="ECO:0000256" key="3">
    <source>
        <dbReference type="SAM" id="MobiDB-lite"/>
    </source>
</evidence>
<dbReference type="AlphaFoldDB" id="Q1DCN2"/>
<sequence>MDVGSTPRPHWGVPPTPFVRRVPARAQLTDIPGLPPSVWYGSFLARRPALKGVTMTRARFASALTLGAFLVLGPTGALAQSNNNPDNPECLGDRCGMPLEVGGGCGCGAGGSVWVNYTDDGDTLSYTDDADGDGRADDRDNCPFVSNRDQADDDGDDVGNACDNCATLSNFQQRDADGDGIGDDCDPDQDNDGRDNAEDNCPLVPNPGQEDLDGDGLGDVCDLDDDGDGVLDGDDNCPRVYNPDQVIKDEEAHLCRVDADNDNISDSSDNCPGVPNPDQRDTDGDGVGDACDPDIDGDSVLNTQDNCPAVENRDQRDDDRDGIGDACDTRYCLVTNPERPDDCLDPKSPFTVSAGGLFRTDKAGITIRPPLFANRNGAAMEYEWVVVKRPSGSISVVERPQGAVTLSRDWQYMYVDGSVPTFVPDKKGEYQLQLTARLAFSDRVFPDQRVSTSTLTVLVGDESEKGNNCSSVPAGFSATALGAALLSVLMRRRRPQQ</sequence>
<dbReference type="InterPro" id="IPR017756">
    <property type="entry name" value="TM_Gly-Cys-Arg_CS"/>
</dbReference>
<dbReference type="InterPro" id="IPR028974">
    <property type="entry name" value="TSP_type-3_rpt"/>
</dbReference>
<feature type="compositionally biased region" description="Acidic residues" evidence="3">
    <location>
        <begin position="210"/>
        <end position="235"/>
    </location>
</feature>
<dbReference type="Proteomes" id="UP000002402">
    <property type="component" value="Chromosome"/>
</dbReference>
<dbReference type="FunFam" id="4.10.1080.10:FF:000001">
    <property type="entry name" value="Thrombospondin 3"/>
    <property type="match status" value="1"/>
</dbReference>
<accession>Q1DCN2</accession>
<dbReference type="Pfam" id="PF02412">
    <property type="entry name" value="TSP_3"/>
    <property type="match status" value="5"/>
</dbReference>
<name>Q1DCN2_MYXXD</name>
<reference evidence="4 5" key="1">
    <citation type="journal article" date="2006" name="Proc. Natl. Acad. Sci. U.S.A.">
        <title>Evolution of sensory complexity recorded in a myxobacterial genome.</title>
        <authorList>
            <person name="Goldman B.S."/>
            <person name="Nierman W.C."/>
            <person name="Kaiser D."/>
            <person name="Slater S.C."/>
            <person name="Durkin A.S."/>
            <person name="Eisen J.A."/>
            <person name="Ronning C.M."/>
            <person name="Barbazuk W.B."/>
            <person name="Blanchard M."/>
            <person name="Field C."/>
            <person name="Halling C."/>
            <person name="Hinkle G."/>
            <person name="Iartchuk O."/>
            <person name="Kim H.S."/>
            <person name="Mackenzie C."/>
            <person name="Madupu R."/>
            <person name="Miller N."/>
            <person name="Shvartsbeyn A."/>
            <person name="Sullivan S.A."/>
            <person name="Vaudin M."/>
            <person name="Wiegand R."/>
            <person name="Kaplan H.B."/>
        </authorList>
    </citation>
    <scope>NUCLEOTIDE SEQUENCE [LARGE SCALE GENOMIC DNA]</scope>
    <source>
        <strain evidence="5">DK1622</strain>
    </source>
</reference>
<feature type="compositionally biased region" description="Basic and acidic residues" evidence="3">
    <location>
        <begin position="132"/>
        <end position="141"/>
    </location>
</feature>
<feature type="compositionally biased region" description="Basic and acidic residues" evidence="3">
    <location>
        <begin position="311"/>
        <end position="321"/>
    </location>
</feature>
<dbReference type="HOGENOM" id="CLU_619391_0_0_7"/>
<dbReference type="eggNOG" id="COG5184">
    <property type="taxonomic scope" value="Bacteria"/>
</dbReference>
<dbReference type="EnsemblBacteria" id="ABF88907">
    <property type="protein sequence ID" value="ABF88907"/>
    <property type="gene ID" value="MXAN_1334"/>
</dbReference>
<dbReference type="InterPro" id="IPR003367">
    <property type="entry name" value="Thrombospondin_3-like_rpt"/>
</dbReference>
<feature type="compositionally biased region" description="Acidic residues" evidence="3">
    <location>
        <begin position="178"/>
        <end position="190"/>
    </location>
</feature>
<dbReference type="SUPFAM" id="SSF103647">
    <property type="entry name" value="TSP type-3 repeat"/>
    <property type="match status" value="2"/>
</dbReference>
<evidence type="ECO:0000256" key="2">
    <source>
        <dbReference type="ARBA" id="ARBA00022837"/>
    </source>
</evidence>
<dbReference type="PANTHER" id="PTHR10199">
    <property type="entry name" value="THROMBOSPONDIN"/>
    <property type="match status" value="1"/>
</dbReference>
<keyword evidence="2" id="KW-0106">Calcium</keyword>
<keyword evidence="1" id="KW-0732">Signal</keyword>
<dbReference type="NCBIfam" id="NF047638">
    <property type="entry name" value="throspo3_MtsC"/>
    <property type="match status" value="1"/>
</dbReference>
<dbReference type="PROSITE" id="PS51234">
    <property type="entry name" value="TSP3"/>
    <property type="match status" value="3"/>
</dbReference>
<dbReference type="Gene3D" id="4.10.1080.10">
    <property type="entry name" value="TSP type-3 repeat"/>
    <property type="match status" value="3"/>
</dbReference>
<dbReference type="KEGG" id="mxa:MXAN_1334"/>
<dbReference type="NCBIfam" id="TIGR03382">
    <property type="entry name" value="GC_trans_RRR"/>
    <property type="match status" value="1"/>
</dbReference>
<feature type="region of interest" description="Disordered" evidence="3">
    <location>
        <begin position="260"/>
        <end position="321"/>
    </location>
</feature>
<keyword evidence="5" id="KW-1185">Reference proteome</keyword>
<proteinExistence type="predicted"/>
<dbReference type="EMBL" id="CP000113">
    <property type="protein sequence ID" value="ABF88907.1"/>
    <property type="molecule type" value="Genomic_DNA"/>
</dbReference>
<organism evidence="4 5">
    <name type="scientific">Myxococcus xanthus (strain DK1622)</name>
    <dbReference type="NCBI Taxonomy" id="246197"/>
    <lineage>
        <taxon>Bacteria</taxon>
        <taxon>Pseudomonadati</taxon>
        <taxon>Myxococcota</taxon>
        <taxon>Myxococcia</taxon>
        <taxon>Myxococcales</taxon>
        <taxon>Cystobacterineae</taxon>
        <taxon>Myxococcaceae</taxon>
        <taxon>Myxococcus</taxon>
    </lineage>
</organism>